<dbReference type="GO" id="GO:0005524">
    <property type="term" value="F:ATP binding"/>
    <property type="evidence" value="ECO:0007669"/>
    <property type="project" value="UniProtKB-UniRule"/>
</dbReference>
<keyword evidence="4 9" id="KW-0808">Transferase</keyword>
<proteinExistence type="inferred from homology"/>
<evidence type="ECO:0000256" key="5">
    <source>
        <dbReference type="ARBA" id="ARBA00022741"/>
    </source>
</evidence>
<dbReference type="InterPro" id="IPR001048">
    <property type="entry name" value="Asp/Glu/Uridylate_kinase"/>
</dbReference>
<dbReference type="Pfam" id="PF00696">
    <property type="entry name" value="AA_kinase"/>
    <property type="match status" value="1"/>
</dbReference>
<dbReference type="AlphaFoldDB" id="A0A318MV64"/>
<dbReference type="InterPro" id="IPR036393">
    <property type="entry name" value="AceGlu_kinase-like_sf"/>
</dbReference>
<dbReference type="SUPFAM" id="SSF53633">
    <property type="entry name" value="Carbamate kinase-like"/>
    <property type="match status" value="1"/>
</dbReference>
<reference evidence="11 12" key="1">
    <citation type="submission" date="2018-05" db="EMBL/GenBank/DDBJ databases">
        <title>Reference genomes for bee gut microbiota database.</title>
        <authorList>
            <person name="Ellegaard K.M."/>
        </authorList>
    </citation>
    <scope>NUCLEOTIDE SEQUENCE [LARGE SCALE GENOMIC DNA]</scope>
    <source>
        <strain evidence="11 12">ESL0167</strain>
    </source>
</reference>
<evidence type="ECO:0000256" key="3">
    <source>
        <dbReference type="ARBA" id="ARBA00022605"/>
    </source>
</evidence>
<feature type="binding site" evidence="9">
    <location>
        <begin position="44"/>
        <end position="45"/>
    </location>
    <ligand>
        <name>substrate</name>
    </ligand>
</feature>
<feature type="domain" description="Aspartate/glutamate/uridylate kinase" evidence="10">
    <location>
        <begin position="5"/>
        <end position="236"/>
    </location>
</feature>
<dbReference type="PIRSF" id="PIRSF000728">
    <property type="entry name" value="NAGK"/>
    <property type="match status" value="1"/>
</dbReference>
<keyword evidence="7 9" id="KW-0067">ATP-binding</keyword>
<dbReference type="Proteomes" id="UP000247838">
    <property type="component" value="Unassembled WGS sequence"/>
</dbReference>
<evidence type="ECO:0000256" key="7">
    <source>
        <dbReference type="ARBA" id="ARBA00022840"/>
    </source>
</evidence>
<evidence type="ECO:0000313" key="11">
    <source>
        <dbReference type="EMBL" id="PXY94983.1"/>
    </source>
</evidence>
<comment type="catalytic activity">
    <reaction evidence="8 9">
        <text>N-acetyl-L-glutamate + ATP = N-acetyl-L-glutamyl 5-phosphate + ADP</text>
        <dbReference type="Rhea" id="RHEA:14629"/>
        <dbReference type="ChEBI" id="CHEBI:30616"/>
        <dbReference type="ChEBI" id="CHEBI:44337"/>
        <dbReference type="ChEBI" id="CHEBI:57936"/>
        <dbReference type="ChEBI" id="CHEBI:456216"/>
        <dbReference type="EC" id="2.7.2.8"/>
    </reaction>
</comment>
<dbReference type="Gene3D" id="3.40.1160.10">
    <property type="entry name" value="Acetylglutamate kinase-like"/>
    <property type="match status" value="1"/>
</dbReference>
<dbReference type="HAMAP" id="MF_00082">
    <property type="entry name" value="ArgB"/>
    <property type="match status" value="1"/>
</dbReference>
<evidence type="ECO:0000256" key="2">
    <source>
        <dbReference type="ARBA" id="ARBA00022571"/>
    </source>
</evidence>
<keyword evidence="6 9" id="KW-0418">Kinase</keyword>
<evidence type="ECO:0000256" key="4">
    <source>
        <dbReference type="ARBA" id="ARBA00022679"/>
    </source>
</evidence>
<accession>A0A318MV64</accession>
<feature type="binding site" evidence="9">
    <location>
        <position position="158"/>
    </location>
    <ligand>
        <name>substrate</name>
    </ligand>
</feature>
<dbReference type="EC" id="2.7.2.8" evidence="9"/>
<evidence type="ECO:0000256" key="1">
    <source>
        <dbReference type="ARBA" id="ARBA00004828"/>
    </source>
</evidence>
<evidence type="ECO:0000256" key="9">
    <source>
        <dbReference type="HAMAP-Rule" id="MF_00082"/>
    </source>
</evidence>
<comment type="function">
    <text evidence="9">Catalyzes the ATP-dependent phosphorylation of N-acetyl-L-glutamate.</text>
</comment>
<evidence type="ECO:0000313" key="12">
    <source>
        <dbReference type="Proteomes" id="UP000247838"/>
    </source>
</evidence>
<comment type="caution">
    <text evidence="11">The sequence shown here is derived from an EMBL/GenBank/DDBJ whole genome shotgun (WGS) entry which is preliminary data.</text>
</comment>
<comment type="subcellular location">
    <subcellularLocation>
        <location evidence="9">Cytoplasm</location>
    </subcellularLocation>
</comment>
<keyword evidence="9" id="KW-0963">Cytoplasm</keyword>
<evidence type="ECO:0000256" key="8">
    <source>
        <dbReference type="ARBA" id="ARBA00048141"/>
    </source>
</evidence>
<keyword evidence="3 9" id="KW-0028">Amino-acid biosynthesis</keyword>
<feature type="binding site" evidence="9">
    <location>
        <position position="66"/>
    </location>
    <ligand>
        <name>substrate</name>
    </ligand>
</feature>
<sequence>MMNPLVIKLGGVILDNKQALEDLFAVISTYKAQQHRPLIIVHGGGCLVDDLMNRLALPVVRRNGLRVTPSDQIDVIVGALSGSANKALLAQAYKHHLLGIGISLADGNSVTVKQLSPELGCVGDATAGDPTLLNLLLSQEYLPIISSIGITAEGHLMNVNADHAAVAIAKTVNADLVLLADVDGVLDKNNQRIDVLTYEQANKLIVQGVIQGGMVVKVQSAFEAATMLGKPIHIASWKESNQLIDLFNGKSIGTTLKV</sequence>
<dbReference type="PANTHER" id="PTHR23342:SF0">
    <property type="entry name" value="N-ACETYLGLUTAMATE SYNTHASE, MITOCHONDRIAL"/>
    <property type="match status" value="1"/>
</dbReference>
<feature type="site" description="Transition state stabilizer" evidence="9">
    <location>
        <position position="217"/>
    </location>
</feature>
<dbReference type="GO" id="GO:0042450">
    <property type="term" value="P:L-arginine biosynthetic process via ornithine"/>
    <property type="evidence" value="ECO:0007669"/>
    <property type="project" value="UniProtKB-UniRule"/>
</dbReference>
<protein>
    <recommendedName>
        <fullName evidence="9">Acetylglutamate kinase</fullName>
        <ecNumber evidence="9">2.7.2.8</ecNumber>
    </recommendedName>
    <alternativeName>
        <fullName evidence="9">N-acetyl-L-glutamate 5-phosphotransferase</fullName>
    </alternativeName>
    <alternativeName>
        <fullName evidence="9">NAG kinase</fullName>
        <shortName evidence="9">NAGK</shortName>
    </alternativeName>
</protein>
<keyword evidence="5 9" id="KW-0547">Nucleotide-binding</keyword>
<name>A0A318MV64_FRIPE</name>
<dbReference type="PANTHER" id="PTHR23342">
    <property type="entry name" value="N-ACETYLGLUTAMATE SYNTHASE"/>
    <property type="match status" value="1"/>
</dbReference>
<comment type="similarity">
    <text evidence="9">Belongs to the acetylglutamate kinase family. ArgB subfamily.</text>
</comment>
<dbReference type="GO" id="GO:0003991">
    <property type="term" value="F:acetylglutamate kinase activity"/>
    <property type="evidence" value="ECO:0007669"/>
    <property type="project" value="UniProtKB-UniRule"/>
</dbReference>
<dbReference type="NCBIfam" id="TIGR00761">
    <property type="entry name" value="argB"/>
    <property type="match status" value="1"/>
</dbReference>
<evidence type="ECO:0000259" key="10">
    <source>
        <dbReference type="Pfam" id="PF00696"/>
    </source>
</evidence>
<comment type="pathway">
    <text evidence="1 9">Amino-acid biosynthesis; L-arginine biosynthesis; N(2)-acetyl-L-ornithine from L-glutamate: step 2/4.</text>
</comment>
<evidence type="ECO:0000256" key="6">
    <source>
        <dbReference type="ARBA" id="ARBA00022777"/>
    </source>
</evidence>
<dbReference type="UniPathway" id="UPA00068">
    <property type="reaction ID" value="UER00107"/>
</dbReference>
<feature type="site" description="Transition state stabilizer" evidence="9">
    <location>
        <position position="8"/>
    </location>
</feature>
<dbReference type="InterPro" id="IPR004662">
    <property type="entry name" value="AcgluKinase_fam"/>
</dbReference>
<dbReference type="InterPro" id="IPR037528">
    <property type="entry name" value="ArgB"/>
</dbReference>
<gene>
    <name evidence="9 11" type="primary">argB</name>
    <name evidence="11" type="ORF">DKK76_08305</name>
</gene>
<dbReference type="GO" id="GO:0005737">
    <property type="term" value="C:cytoplasm"/>
    <property type="evidence" value="ECO:0007669"/>
    <property type="project" value="UniProtKB-SubCell"/>
</dbReference>
<keyword evidence="2 9" id="KW-0055">Arginine biosynthesis</keyword>
<organism evidence="11 12">
    <name type="scientific">Frischella perrara</name>
    <dbReference type="NCBI Taxonomy" id="1267021"/>
    <lineage>
        <taxon>Bacteria</taxon>
        <taxon>Pseudomonadati</taxon>
        <taxon>Pseudomonadota</taxon>
        <taxon>Gammaproteobacteria</taxon>
        <taxon>Orbales</taxon>
        <taxon>Orbaceae</taxon>
        <taxon>Frischella</taxon>
    </lineage>
</organism>
<dbReference type="EMBL" id="QGLM01000017">
    <property type="protein sequence ID" value="PXY94983.1"/>
    <property type="molecule type" value="Genomic_DNA"/>
</dbReference>